<evidence type="ECO:0000313" key="3">
    <source>
        <dbReference type="EMBL" id="RYP82685.1"/>
    </source>
</evidence>
<dbReference type="SUPFAM" id="SSF52402">
    <property type="entry name" value="Adenine nucleotide alpha hydrolases-like"/>
    <property type="match status" value="2"/>
</dbReference>
<dbReference type="PANTHER" id="PTHR46553:SF3">
    <property type="entry name" value="ADENINE NUCLEOTIDE ALPHA HYDROLASES-LIKE SUPERFAMILY PROTEIN"/>
    <property type="match status" value="1"/>
</dbReference>
<organism evidence="3 4">
    <name type="scientific">Nocardioides guangzhouensis</name>
    <dbReference type="NCBI Taxonomy" id="2497878"/>
    <lineage>
        <taxon>Bacteria</taxon>
        <taxon>Bacillati</taxon>
        <taxon>Actinomycetota</taxon>
        <taxon>Actinomycetes</taxon>
        <taxon>Propionibacteriales</taxon>
        <taxon>Nocardioidaceae</taxon>
        <taxon>Nocardioides</taxon>
    </lineage>
</organism>
<dbReference type="RefSeq" id="WP_134720427.1">
    <property type="nucleotide sequence ID" value="NZ_SDKM01000043.1"/>
</dbReference>
<dbReference type="EMBL" id="SDKM01000043">
    <property type="protein sequence ID" value="RYP82685.1"/>
    <property type="molecule type" value="Genomic_DNA"/>
</dbReference>
<feature type="domain" description="UspA" evidence="2">
    <location>
        <begin position="160"/>
        <end position="296"/>
    </location>
</feature>
<sequence length="299" mass="31372">MTKRIPHGAVVCGVDGSSCSNAALLAAADLAGREHRALALVHAFEPSRVVDADRWRRQPGNDLALATLSRQEADTVLKDAALVVRGHAPDVEVVTTLREGDAREVMLAAAEDASVVVVGCRGRGGFARLPIGSVTLWLSQHSPCPTLVVRPREEGDPAAPVVVGTDATDTSAAALEFAFAQASFQGRPLVVVHCFDEHFQGGYGLTSIPDEDLEGLPTERLAIAEATAGLREKYPDVDVRIELGRGPAGPYLVRASEHAELLVVGSKQLSSFAALVLGAVSRSVVEHAACSVAVVPVSR</sequence>
<reference evidence="3 4" key="1">
    <citation type="submission" date="2019-01" db="EMBL/GenBank/DDBJ databases">
        <title>Nocardioides guangzhouensis sp. nov., an actinobacterium isolated from soil.</title>
        <authorList>
            <person name="Fu Y."/>
            <person name="Cai Y."/>
            <person name="Lin Z."/>
            <person name="Chen P."/>
        </authorList>
    </citation>
    <scope>NUCLEOTIDE SEQUENCE [LARGE SCALE GENOMIC DNA]</scope>
    <source>
        <strain evidence="3 4">130</strain>
    </source>
</reference>
<dbReference type="InterPro" id="IPR006015">
    <property type="entry name" value="Universal_stress_UspA"/>
</dbReference>
<dbReference type="Gene3D" id="3.40.50.620">
    <property type="entry name" value="HUPs"/>
    <property type="match status" value="2"/>
</dbReference>
<comment type="caution">
    <text evidence="3">The sequence shown here is derived from an EMBL/GenBank/DDBJ whole genome shotgun (WGS) entry which is preliminary data.</text>
</comment>
<dbReference type="OrthoDB" id="3873975at2"/>
<dbReference type="AlphaFoldDB" id="A0A4Q4Z5S2"/>
<evidence type="ECO:0000259" key="2">
    <source>
        <dbReference type="Pfam" id="PF00582"/>
    </source>
</evidence>
<dbReference type="InterPro" id="IPR014729">
    <property type="entry name" value="Rossmann-like_a/b/a_fold"/>
</dbReference>
<comment type="similarity">
    <text evidence="1">Belongs to the universal stress protein A family.</text>
</comment>
<proteinExistence type="inferred from homology"/>
<protein>
    <submittedName>
        <fullName evidence="3">Universal stress protein</fullName>
    </submittedName>
</protein>
<dbReference type="InterPro" id="IPR006016">
    <property type="entry name" value="UspA"/>
</dbReference>
<evidence type="ECO:0000313" key="4">
    <source>
        <dbReference type="Proteomes" id="UP000295198"/>
    </source>
</evidence>
<accession>A0A4Q4Z5S2</accession>
<dbReference type="PANTHER" id="PTHR46553">
    <property type="entry name" value="ADENINE NUCLEOTIDE ALPHA HYDROLASES-LIKE SUPERFAMILY PROTEIN"/>
    <property type="match status" value="1"/>
</dbReference>
<feature type="domain" description="UspA" evidence="2">
    <location>
        <begin position="10"/>
        <end position="150"/>
    </location>
</feature>
<name>A0A4Q4Z5S2_9ACTN</name>
<evidence type="ECO:0000256" key="1">
    <source>
        <dbReference type="ARBA" id="ARBA00008791"/>
    </source>
</evidence>
<keyword evidence="4" id="KW-1185">Reference proteome</keyword>
<dbReference type="Pfam" id="PF00582">
    <property type="entry name" value="Usp"/>
    <property type="match status" value="2"/>
</dbReference>
<dbReference type="PRINTS" id="PR01438">
    <property type="entry name" value="UNVRSLSTRESS"/>
</dbReference>
<dbReference type="Proteomes" id="UP000295198">
    <property type="component" value="Unassembled WGS sequence"/>
</dbReference>
<gene>
    <name evidence="3" type="ORF">EKO23_21120</name>
</gene>